<dbReference type="EMBL" id="FWXD01000040">
    <property type="protein sequence ID" value="SMC29702.1"/>
    <property type="molecule type" value="Genomic_DNA"/>
</dbReference>
<dbReference type="GO" id="GO:0015087">
    <property type="term" value="F:cobalt ion transmembrane transporter activity"/>
    <property type="evidence" value="ECO:0007669"/>
    <property type="project" value="UniProtKB-UniRule"/>
</dbReference>
<evidence type="ECO:0000313" key="10">
    <source>
        <dbReference type="EMBL" id="SMC29702.1"/>
    </source>
</evidence>
<evidence type="ECO:0000256" key="8">
    <source>
        <dbReference type="RuleBase" id="RU362010"/>
    </source>
</evidence>
<keyword evidence="5 8" id="KW-0812">Transmembrane</keyword>
<dbReference type="PANTHER" id="PTHR46494">
    <property type="entry name" value="CORA FAMILY METAL ION TRANSPORTER (EUROFUNG)"/>
    <property type="match status" value="1"/>
</dbReference>
<feature type="compositionally biased region" description="Basic residues" evidence="9">
    <location>
        <begin position="1"/>
        <end position="18"/>
    </location>
</feature>
<evidence type="ECO:0000256" key="9">
    <source>
        <dbReference type="SAM" id="MobiDB-lite"/>
    </source>
</evidence>
<dbReference type="GO" id="GO:0050897">
    <property type="term" value="F:cobalt ion binding"/>
    <property type="evidence" value="ECO:0007669"/>
    <property type="project" value="TreeGrafter"/>
</dbReference>
<dbReference type="InterPro" id="IPR004488">
    <property type="entry name" value="Mg/Co-transport_prot_CorA"/>
</dbReference>
<comment type="similarity">
    <text evidence="2 8">Belongs to the CorA metal ion transporter (MIT) (TC 1.A.35) family.</text>
</comment>
<gene>
    <name evidence="8" type="primary">corA</name>
    <name evidence="10" type="ORF">SAMN02745857_04036</name>
</gene>
<dbReference type="GO" id="GO:0015095">
    <property type="term" value="F:magnesium ion transmembrane transporter activity"/>
    <property type="evidence" value="ECO:0007669"/>
    <property type="project" value="UniProtKB-UniRule"/>
</dbReference>
<dbReference type="Pfam" id="PF01544">
    <property type="entry name" value="CorA"/>
    <property type="match status" value="1"/>
</dbReference>
<comment type="function">
    <text evidence="8">Mediates influx of magnesium ions.</text>
</comment>
<feature type="region of interest" description="Disordered" evidence="9">
    <location>
        <begin position="1"/>
        <end position="31"/>
    </location>
</feature>
<keyword evidence="8" id="KW-0460">Magnesium</keyword>
<dbReference type="GO" id="GO:0000287">
    <property type="term" value="F:magnesium ion binding"/>
    <property type="evidence" value="ECO:0007669"/>
    <property type="project" value="TreeGrafter"/>
</dbReference>
<dbReference type="Gene3D" id="3.30.460.20">
    <property type="entry name" value="CorA soluble domain-like"/>
    <property type="match status" value="1"/>
</dbReference>
<keyword evidence="6 8" id="KW-1133">Transmembrane helix</keyword>
<evidence type="ECO:0000256" key="2">
    <source>
        <dbReference type="ARBA" id="ARBA00009765"/>
    </source>
</evidence>
<dbReference type="SUPFAM" id="SSF143865">
    <property type="entry name" value="CorA soluble domain-like"/>
    <property type="match status" value="1"/>
</dbReference>
<sequence length="367" mass="42614">MAKRRKLLPARAPHARHTPRADKAGSQPGTLQYVGAKAPEQTYATLIEFGPSENDFVQTRFTSVDEGRDFRPRYETLWLNLHGLGDLDMLKFVGRRFGLHPLVLEDILNTEQRPKVEAYPGYFFVTARLVRLCDDGSLDSEQVSIVVRRGVVVTFQEQPTGTFDGIRESLKTGQSQIRKLGADYLVYALLDKLVDRYYTVLEQLGEQIENLEDAIYASPRPAHLNEIQELRRKLLYLKRNLWPMREVLNVLQRDEPDFFHDETQLYLRDVYDHTVQLIESTESLRDLISGLQDTYASLQSQRLNEQMRVLTVITTIFMPLTLIAGIYGMNFEHMPELHWHYGYYYALGLMGTITVLLGGYFWLRRWF</sequence>
<evidence type="ECO:0000256" key="1">
    <source>
        <dbReference type="ARBA" id="ARBA00004651"/>
    </source>
</evidence>
<evidence type="ECO:0000256" key="4">
    <source>
        <dbReference type="ARBA" id="ARBA00022475"/>
    </source>
</evidence>
<reference evidence="10 11" key="1">
    <citation type="submission" date="2017-04" db="EMBL/GenBank/DDBJ databases">
        <authorList>
            <person name="Afonso C.L."/>
            <person name="Miller P.J."/>
            <person name="Scott M.A."/>
            <person name="Spackman E."/>
            <person name="Goraichik I."/>
            <person name="Dimitrov K.M."/>
            <person name="Suarez D.L."/>
            <person name="Swayne D.E."/>
        </authorList>
    </citation>
    <scope>NUCLEOTIDE SEQUENCE [LARGE SCALE GENOMIC DNA]</scope>
    <source>
        <strain evidence="10 11">DSM 23236</strain>
    </source>
</reference>
<dbReference type="RefSeq" id="WP_084092953.1">
    <property type="nucleotide sequence ID" value="NZ_FWXD01000040.1"/>
</dbReference>
<dbReference type="SUPFAM" id="SSF144083">
    <property type="entry name" value="Magnesium transport protein CorA, transmembrane region"/>
    <property type="match status" value="1"/>
</dbReference>
<evidence type="ECO:0000313" key="11">
    <source>
        <dbReference type="Proteomes" id="UP000192761"/>
    </source>
</evidence>
<dbReference type="CDD" id="cd12828">
    <property type="entry name" value="TmCorA-like_1"/>
    <property type="match status" value="1"/>
</dbReference>
<keyword evidence="7 8" id="KW-0472">Membrane</keyword>
<keyword evidence="4 8" id="KW-1003">Cell membrane</keyword>
<evidence type="ECO:0000256" key="3">
    <source>
        <dbReference type="ARBA" id="ARBA00022448"/>
    </source>
</evidence>
<protein>
    <recommendedName>
        <fullName evidence="8">Magnesium transport protein CorA</fullName>
    </recommendedName>
</protein>
<dbReference type="FunFam" id="1.20.58.340:FF:000012">
    <property type="entry name" value="Magnesium transport protein CorA"/>
    <property type="match status" value="1"/>
</dbReference>
<evidence type="ECO:0000256" key="6">
    <source>
        <dbReference type="ARBA" id="ARBA00022989"/>
    </source>
</evidence>
<dbReference type="OrthoDB" id="9803416at2"/>
<keyword evidence="8" id="KW-0406">Ion transport</keyword>
<accession>A0A1W1Y0P0</accession>
<feature type="transmembrane region" description="Helical" evidence="8">
    <location>
        <begin position="341"/>
        <end position="363"/>
    </location>
</feature>
<proteinExistence type="inferred from homology"/>
<dbReference type="InterPro" id="IPR045863">
    <property type="entry name" value="CorA_TM1_TM2"/>
</dbReference>
<evidence type="ECO:0000256" key="7">
    <source>
        <dbReference type="ARBA" id="ARBA00023136"/>
    </source>
</evidence>
<keyword evidence="3 8" id="KW-0813">Transport</keyword>
<dbReference type="NCBIfam" id="TIGR00383">
    <property type="entry name" value="corA"/>
    <property type="match status" value="1"/>
</dbReference>
<evidence type="ECO:0000256" key="5">
    <source>
        <dbReference type="ARBA" id="ARBA00022692"/>
    </source>
</evidence>
<dbReference type="STRING" id="1121001.SAMN02745857_04036"/>
<dbReference type="AlphaFoldDB" id="A0A1W1Y0P0"/>
<dbReference type="GO" id="GO:0005886">
    <property type="term" value="C:plasma membrane"/>
    <property type="evidence" value="ECO:0007669"/>
    <property type="project" value="UniProtKB-SubCell"/>
</dbReference>
<dbReference type="InterPro" id="IPR045861">
    <property type="entry name" value="CorA_cytoplasmic_dom"/>
</dbReference>
<organism evidence="10 11">
    <name type="scientific">Andreprevotia lacus DSM 23236</name>
    <dbReference type="NCBI Taxonomy" id="1121001"/>
    <lineage>
        <taxon>Bacteria</taxon>
        <taxon>Pseudomonadati</taxon>
        <taxon>Pseudomonadota</taxon>
        <taxon>Betaproteobacteria</taxon>
        <taxon>Neisseriales</taxon>
        <taxon>Chitinibacteraceae</taxon>
        <taxon>Andreprevotia</taxon>
    </lineage>
</organism>
<dbReference type="InterPro" id="IPR002523">
    <property type="entry name" value="MgTranspt_CorA/ZnTranspt_ZntB"/>
</dbReference>
<keyword evidence="11" id="KW-1185">Reference proteome</keyword>
<comment type="subcellular location">
    <subcellularLocation>
        <location evidence="1">Cell membrane</location>
        <topology evidence="1">Multi-pass membrane protein</topology>
    </subcellularLocation>
    <subcellularLocation>
        <location evidence="8">Membrane</location>
        <topology evidence="8">Multi-pass membrane protein</topology>
    </subcellularLocation>
</comment>
<feature type="transmembrane region" description="Helical" evidence="8">
    <location>
        <begin position="309"/>
        <end position="329"/>
    </location>
</feature>
<dbReference type="PANTHER" id="PTHR46494:SF1">
    <property type="entry name" value="CORA FAMILY METAL ION TRANSPORTER (EUROFUNG)"/>
    <property type="match status" value="1"/>
</dbReference>
<dbReference type="Proteomes" id="UP000192761">
    <property type="component" value="Unassembled WGS sequence"/>
</dbReference>
<dbReference type="Gene3D" id="1.20.58.340">
    <property type="entry name" value="Magnesium transport protein CorA, transmembrane region"/>
    <property type="match status" value="2"/>
</dbReference>
<name>A0A1W1Y0P0_9NEIS</name>